<organism evidence="2 3">
    <name type="scientific">Methanimicrococcus blatticola</name>
    <dbReference type="NCBI Taxonomy" id="91560"/>
    <lineage>
        <taxon>Archaea</taxon>
        <taxon>Methanobacteriati</taxon>
        <taxon>Methanobacteriota</taxon>
        <taxon>Stenosarchaea group</taxon>
        <taxon>Methanomicrobia</taxon>
        <taxon>Methanosarcinales</taxon>
        <taxon>Methanosarcinaceae</taxon>
        <taxon>Methanimicrococcus</taxon>
    </lineage>
</organism>
<evidence type="ECO:0008006" key="4">
    <source>
        <dbReference type="Google" id="ProtNLM"/>
    </source>
</evidence>
<dbReference type="Proteomes" id="UP000294855">
    <property type="component" value="Unassembled WGS sequence"/>
</dbReference>
<evidence type="ECO:0000313" key="3">
    <source>
        <dbReference type="Proteomes" id="UP000294855"/>
    </source>
</evidence>
<keyword evidence="1" id="KW-1133">Transmembrane helix</keyword>
<accession>A0A484F5R6</accession>
<keyword evidence="3" id="KW-1185">Reference proteome</keyword>
<sequence length="226" mass="25873">MKNGDETIRLKPIVFRETQTVRRRVFILFSVFLLLCAAVPANAEKEQNILISDDYQIMRDGDVLKFEQGYEITLKGFGSDTVLVEFRNNYNKELSMGSVALKEGETVQCYRILDNNNKTEILMMTLDKLYLNNSQVIVGFSHIYQFEDGYTRYTEETVWTFDTAVLDDPSVPQKPGNTDKDNNIGPDYVNEPLYIIVAIGLAAAALIILSVFFKRKTKKKSVKRTR</sequence>
<dbReference type="Gene3D" id="2.60.98.40">
    <property type="match status" value="1"/>
</dbReference>
<feature type="transmembrane region" description="Helical" evidence="1">
    <location>
        <begin position="193"/>
        <end position="213"/>
    </location>
</feature>
<gene>
    <name evidence="2" type="ORF">C7391_0960</name>
</gene>
<comment type="caution">
    <text evidence="2">The sequence shown here is derived from an EMBL/GenBank/DDBJ whole genome shotgun (WGS) entry which is preliminary data.</text>
</comment>
<proteinExistence type="predicted"/>
<dbReference type="EMBL" id="SNYS01000008">
    <property type="protein sequence ID" value="TDQ68765.1"/>
    <property type="molecule type" value="Genomic_DNA"/>
</dbReference>
<reference evidence="2 3" key="1">
    <citation type="submission" date="2019-03" db="EMBL/GenBank/DDBJ databases">
        <title>Genomic Encyclopedia of Type Strains, Phase IV (KMG-IV): sequencing the most valuable type-strain genomes for metagenomic binning, comparative biology and taxonomic classification.</title>
        <authorList>
            <person name="Goeker M."/>
        </authorList>
    </citation>
    <scope>NUCLEOTIDE SEQUENCE [LARGE SCALE GENOMIC DNA]</scope>
    <source>
        <strain evidence="2 3">DSM 13328</strain>
    </source>
</reference>
<evidence type="ECO:0000256" key="1">
    <source>
        <dbReference type="SAM" id="Phobius"/>
    </source>
</evidence>
<evidence type="ECO:0000313" key="2">
    <source>
        <dbReference type="EMBL" id="TDQ68765.1"/>
    </source>
</evidence>
<keyword evidence="1" id="KW-0812">Transmembrane</keyword>
<name>A0A484F5R6_9EURY</name>
<keyword evidence="1" id="KW-0472">Membrane</keyword>
<dbReference type="AlphaFoldDB" id="A0A484F5R6"/>
<protein>
    <recommendedName>
        <fullName evidence="4">S-layer family duplication domain-containing protein</fullName>
    </recommendedName>
</protein>
<dbReference type="RefSeq" id="WP_133517416.1">
    <property type="nucleotide sequence ID" value="NZ_JAHDUW010000003.1"/>
</dbReference>